<dbReference type="Proteomes" id="UP000036834">
    <property type="component" value="Unassembled WGS sequence"/>
</dbReference>
<evidence type="ECO:0000259" key="8">
    <source>
        <dbReference type="PROSITE" id="PS50885"/>
    </source>
</evidence>
<dbReference type="InterPro" id="IPR003660">
    <property type="entry name" value="HAMP_dom"/>
</dbReference>
<dbReference type="SMART" id="SM00304">
    <property type="entry name" value="HAMP"/>
    <property type="match status" value="1"/>
</dbReference>
<dbReference type="SMART" id="SM00283">
    <property type="entry name" value="MA"/>
    <property type="match status" value="1"/>
</dbReference>
<evidence type="ECO:0000256" key="2">
    <source>
        <dbReference type="ARBA" id="ARBA00022475"/>
    </source>
</evidence>
<dbReference type="Pfam" id="PF00015">
    <property type="entry name" value="MCPsignal"/>
    <property type="match status" value="1"/>
</dbReference>
<dbReference type="OrthoDB" id="9759607at2"/>
<dbReference type="Gene3D" id="6.10.340.10">
    <property type="match status" value="1"/>
</dbReference>
<dbReference type="InterPro" id="IPR004089">
    <property type="entry name" value="MCPsignal_dom"/>
</dbReference>
<dbReference type="SUPFAM" id="SSF58104">
    <property type="entry name" value="Methyl-accepting chemotaxis protein (MCP) signaling domain"/>
    <property type="match status" value="1"/>
</dbReference>
<dbReference type="RefSeq" id="WP_049742018.1">
    <property type="nucleotide sequence ID" value="NZ_BJON01000009.1"/>
</dbReference>
<keyword evidence="2" id="KW-1003">Cell membrane</keyword>
<evidence type="ECO:0000256" key="5">
    <source>
        <dbReference type="ARBA" id="ARBA00029447"/>
    </source>
</evidence>
<reference evidence="10" key="2">
    <citation type="submission" date="2015-07" db="EMBL/GenBank/DDBJ databases">
        <title>MeaNS - Measles Nucleotide Surveillance Program.</title>
        <authorList>
            <person name="Tran T."/>
            <person name="Druce J."/>
        </authorList>
    </citation>
    <scope>NUCLEOTIDE SEQUENCE</scope>
    <source>
        <strain evidence="10">DSM 9887</strain>
    </source>
</reference>
<dbReference type="PROSITE" id="PS50885">
    <property type="entry name" value="HAMP"/>
    <property type="match status" value="1"/>
</dbReference>
<sequence>MTQKMISFRTKLMITLSLFTMLVAMVLSIIDYVQLKANIISEKSMQYQLVEDHVTNSIKNVDLVYGVFEKDMEKRMQQSLATLAKIYETNPEIQSWDYTALQKQFGMDIFVIDRSIKVVHSSVQTDIGLDFSNAGEFTDLLKKRIDGTGFSADGMEVSVNTGQIKKFAYLPTHDHKYLLEVSTNLQDSELFQAFNFLEVSEEISKKYSIVKDITIYSHDGYALGKQGDDGKALRVPEHLLSTLTEAFQTQQMKKADDKVDGQNQTYRFIPYKLDEQSNDLSRSRVIEIQYNNTELEQMLADSLASALIRMVIAVALAVALSYVLSRWITGPIDKMRSVIGKTANFDLSEQIQSNSSSNTDEIGLMERSILLMREQLNEVVHKLVSVSHAVADNAQQVKQSTEEVSEQSRGTAEATTVLLSHMQETMAATEEMNATLNDIQAVIHSISLNTVEAATTSQDISLRADQLKASSVQAQQTSTQIYTEVKQKTETAITQTTESMEQINQLVDAILHISQQTNLLALNAAIEAARAGESGKGFSVVADEIRKLATQSAEVVTDIQRIIEGTREAVNHLAVSSSSVLEYIDSQVRPDYVKLIDTSEQYNQDARYFNTLLSEFSASFEELNATISSVIMVVEQVTDSMNQSGHSVEAITEQARIIADNNSHMAAISENNVGYTETLEGIVKRFKL</sequence>
<evidence type="ECO:0000256" key="6">
    <source>
        <dbReference type="PROSITE-ProRule" id="PRU00284"/>
    </source>
</evidence>
<dbReference type="Gene3D" id="1.10.287.950">
    <property type="entry name" value="Methyl-accepting chemotaxis protein"/>
    <property type="match status" value="1"/>
</dbReference>
<comment type="similarity">
    <text evidence="5">Belongs to the methyl-accepting chemotaxis (MCP) protein family.</text>
</comment>
<organism evidence="10 11">
    <name type="scientific">Brevibacillus reuszeri</name>
    <dbReference type="NCBI Taxonomy" id="54915"/>
    <lineage>
        <taxon>Bacteria</taxon>
        <taxon>Bacillati</taxon>
        <taxon>Bacillota</taxon>
        <taxon>Bacilli</taxon>
        <taxon>Bacillales</taxon>
        <taxon>Paenibacillaceae</taxon>
        <taxon>Brevibacillus</taxon>
    </lineage>
</organism>
<dbReference type="EMBL" id="LGIQ01000011">
    <property type="protein sequence ID" value="KNB69978.1"/>
    <property type="molecule type" value="Genomic_DNA"/>
</dbReference>
<evidence type="ECO:0000256" key="4">
    <source>
        <dbReference type="ARBA" id="ARBA00023224"/>
    </source>
</evidence>
<evidence type="ECO:0000313" key="12">
    <source>
        <dbReference type="Proteomes" id="UP000319578"/>
    </source>
</evidence>
<name>A0A0K9YMJ8_9BACL</name>
<dbReference type="GO" id="GO:0005886">
    <property type="term" value="C:plasma membrane"/>
    <property type="evidence" value="ECO:0007669"/>
    <property type="project" value="UniProtKB-SubCell"/>
</dbReference>
<evidence type="ECO:0000256" key="1">
    <source>
        <dbReference type="ARBA" id="ARBA00004236"/>
    </source>
</evidence>
<proteinExistence type="inferred from homology"/>
<evidence type="ECO:0000313" key="9">
    <source>
        <dbReference type="EMBL" id="GED68655.1"/>
    </source>
</evidence>
<evidence type="ECO:0000259" key="7">
    <source>
        <dbReference type="PROSITE" id="PS50111"/>
    </source>
</evidence>
<dbReference type="STRING" id="54915.ADS79_29580"/>
<reference evidence="9 12" key="3">
    <citation type="submission" date="2019-06" db="EMBL/GenBank/DDBJ databases">
        <title>Whole genome shotgun sequence of Brevibacillus reuszeri NBRC 15719.</title>
        <authorList>
            <person name="Hosoyama A."/>
            <person name="Uohara A."/>
            <person name="Ohji S."/>
            <person name="Ichikawa N."/>
        </authorList>
    </citation>
    <scope>NUCLEOTIDE SEQUENCE [LARGE SCALE GENOMIC DNA]</scope>
    <source>
        <strain evidence="9 12">NBRC 15719</strain>
    </source>
</reference>
<accession>A0A0K9YMJ8</accession>
<evidence type="ECO:0000313" key="11">
    <source>
        <dbReference type="Proteomes" id="UP000036834"/>
    </source>
</evidence>
<keyword evidence="4 6" id="KW-0807">Transducer</keyword>
<evidence type="ECO:0000313" key="10">
    <source>
        <dbReference type="EMBL" id="KNB69978.1"/>
    </source>
</evidence>
<dbReference type="EMBL" id="BJON01000009">
    <property type="protein sequence ID" value="GED68655.1"/>
    <property type="molecule type" value="Genomic_DNA"/>
</dbReference>
<reference evidence="11" key="1">
    <citation type="submission" date="2015-07" db="EMBL/GenBank/DDBJ databases">
        <title>Genome sequencing project for genomic taxonomy and phylogenomics of Bacillus-like bacteria.</title>
        <authorList>
            <person name="Liu B."/>
            <person name="Wang J."/>
            <person name="Zhu Y."/>
            <person name="Liu G."/>
            <person name="Chen Q."/>
            <person name="Chen Z."/>
            <person name="Lan J."/>
            <person name="Che J."/>
            <person name="Ge C."/>
            <person name="Shi H."/>
            <person name="Pan Z."/>
            <person name="Liu X."/>
        </authorList>
    </citation>
    <scope>NUCLEOTIDE SEQUENCE [LARGE SCALE GENOMIC DNA]</scope>
    <source>
        <strain evidence="11">DSM 9887</strain>
    </source>
</reference>
<evidence type="ECO:0000256" key="3">
    <source>
        <dbReference type="ARBA" id="ARBA00023136"/>
    </source>
</evidence>
<comment type="caution">
    <text evidence="10">The sequence shown here is derived from an EMBL/GenBank/DDBJ whole genome shotgun (WGS) entry which is preliminary data.</text>
</comment>
<keyword evidence="3" id="KW-0472">Membrane</keyword>
<dbReference type="PATRIC" id="fig|54915.3.peg.5135"/>
<dbReference type="Proteomes" id="UP000319578">
    <property type="component" value="Unassembled WGS sequence"/>
</dbReference>
<dbReference type="AlphaFoldDB" id="A0A0K9YMJ8"/>
<dbReference type="PROSITE" id="PS50111">
    <property type="entry name" value="CHEMOTAXIS_TRANSDUC_2"/>
    <property type="match status" value="1"/>
</dbReference>
<feature type="domain" description="Methyl-accepting transducer" evidence="7">
    <location>
        <begin position="400"/>
        <end position="652"/>
    </location>
</feature>
<protein>
    <submittedName>
        <fullName evidence="10">Chemotaxis protein</fullName>
    </submittedName>
</protein>
<dbReference type="PANTHER" id="PTHR32089">
    <property type="entry name" value="METHYL-ACCEPTING CHEMOTAXIS PROTEIN MCPB"/>
    <property type="match status" value="1"/>
</dbReference>
<dbReference type="PANTHER" id="PTHR32089:SF112">
    <property type="entry name" value="LYSOZYME-LIKE PROTEIN-RELATED"/>
    <property type="match status" value="1"/>
</dbReference>
<feature type="domain" description="HAMP" evidence="8">
    <location>
        <begin position="326"/>
        <end position="381"/>
    </location>
</feature>
<comment type="subcellular location">
    <subcellularLocation>
        <location evidence="1">Cell membrane</location>
    </subcellularLocation>
</comment>
<gene>
    <name evidence="10" type="ORF">ADS79_29580</name>
    <name evidence="9" type="ORF">BRE01_23570</name>
</gene>
<keyword evidence="12" id="KW-1185">Reference proteome</keyword>
<dbReference type="GO" id="GO:0007165">
    <property type="term" value="P:signal transduction"/>
    <property type="evidence" value="ECO:0007669"/>
    <property type="project" value="UniProtKB-KW"/>
</dbReference>